<feature type="region of interest" description="Disordered" evidence="1">
    <location>
        <begin position="1"/>
        <end position="25"/>
    </location>
</feature>
<reference evidence="2 3" key="1">
    <citation type="submission" date="2019-09" db="EMBL/GenBank/DDBJ databases">
        <title>The hologenome of the rock-dwelling lichen Lasallia pustulata.</title>
        <authorList>
            <person name="Greshake Tzovaras B."/>
            <person name="Segers F."/>
            <person name="Bicker A."/>
            <person name="Dal Grande F."/>
            <person name="Otte J."/>
            <person name="Hankeln T."/>
            <person name="Schmitt I."/>
            <person name="Ebersberger I."/>
        </authorList>
    </citation>
    <scope>NUCLEOTIDE SEQUENCE [LARGE SCALE GENOMIC DNA]</scope>
    <source>
        <strain evidence="2">A1-1</strain>
    </source>
</reference>
<gene>
    <name evidence="2" type="ORF">FRX48_02336</name>
</gene>
<evidence type="ECO:0000313" key="3">
    <source>
        <dbReference type="Proteomes" id="UP000324767"/>
    </source>
</evidence>
<comment type="caution">
    <text evidence="2">The sequence shown here is derived from an EMBL/GenBank/DDBJ whole genome shotgun (WGS) entry which is preliminary data.</text>
</comment>
<sequence length="101" mass="11177">MTTITTPLKAGTPHLRPPLEDSEGGPVVKVEDLEEHEVKEGDVEEHRVKRKHMIRSSWLQISHSFKQPSLSSLASPLRLTVSANEDWGAAWTAPIRGSQTA</sequence>
<protein>
    <submittedName>
        <fullName evidence="2">Uncharacterized protein</fullName>
    </submittedName>
</protein>
<organism evidence="2 3">
    <name type="scientific">Lasallia pustulata</name>
    <dbReference type="NCBI Taxonomy" id="136370"/>
    <lineage>
        <taxon>Eukaryota</taxon>
        <taxon>Fungi</taxon>
        <taxon>Dikarya</taxon>
        <taxon>Ascomycota</taxon>
        <taxon>Pezizomycotina</taxon>
        <taxon>Lecanoromycetes</taxon>
        <taxon>OSLEUM clade</taxon>
        <taxon>Umbilicariomycetidae</taxon>
        <taxon>Umbilicariales</taxon>
        <taxon>Umbilicariaceae</taxon>
        <taxon>Lasallia</taxon>
    </lineage>
</organism>
<evidence type="ECO:0000256" key="1">
    <source>
        <dbReference type="SAM" id="MobiDB-lite"/>
    </source>
</evidence>
<accession>A0A5M8PY16</accession>
<name>A0A5M8PY16_9LECA</name>
<proteinExistence type="predicted"/>
<evidence type="ECO:0000313" key="2">
    <source>
        <dbReference type="EMBL" id="KAA6413974.1"/>
    </source>
</evidence>
<dbReference type="Proteomes" id="UP000324767">
    <property type="component" value="Unassembled WGS sequence"/>
</dbReference>
<dbReference type="AlphaFoldDB" id="A0A5M8PY16"/>
<dbReference type="EMBL" id="VXIT01000003">
    <property type="protein sequence ID" value="KAA6413974.1"/>
    <property type="molecule type" value="Genomic_DNA"/>
</dbReference>